<dbReference type="GO" id="GO:0015250">
    <property type="term" value="F:water channel activity"/>
    <property type="evidence" value="ECO:0007669"/>
    <property type="project" value="TreeGrafter"/>
</dbReference>
<comment type="similarity">
    <text evidence="2 6">Belongs to the MIP/aquaporin (TC 1.A.8) family.</text>
</comment>
<dbReference type="Proteomes" id="UP001497525">
    <property type="component" value="Unassembled WGS sequence"/>
</dbReference>
<evidence type="ECO:0008006" key="10">
    <source>
        <dbReference type="Google" id="ProtNLM"/>
    </source>
</evidence>
<comment type="subcellular location">
    <subcellularLocation>
        <location evidence="1">Membrane</location>
        <topology evidence="1">Multi-pass membrane protein</topology>
    </subcellularLocation>
</comment>
<dbReference type="InterPro" id="IPR000425">
    <property type="entry name" value="MIP"/>
</dbReference>
<feature type="transmembrane region" description="Helical" evidence="7">
    <location>
        <begin position="99"/>
        <end position="123"/>
    </location>
</feature>
<dbReference type="EMBL" id="CAXLJL010000267">
    <property type="protein sequence ID" value="CAL5135410.1"/>
    <property type="molecule type" value="Genomic_DNA"/>
</dbReference>
<dbReference type="PANTHER" id="PTHR19139:SF199">
    <property type="entry name" value="MIP17260P"/>
    <property type="match status" value="1"/>
</dbReference>
<name>A0AAV2TE32_CALDB</name>
<dbReference type="SUPFAM" id="SSF81338">
    <property type="entry name" value="Aquaporin-like"/>
    <property type="match status" value="1"/>
</dbReference>
<feature type="transmembrane region" description="Helical" evidence="7">
    <location>
        <begin position="146"/>
        <end position="167"/>
    </location>
</feature>
<evidence type="ECO:0000256" key="2">
    <source>
        <dbReference type="ARBA" id="ARBA00006175"/>
    </source>
</evidence>
<feature type="transmembrane region" description="Helical" evidence="7">
    <location>
        <begin position="224"/>
        <end position="246"/>
    </location>
</feature>
<proteinExistence type="inferred from homology"/>
<comment type="caution">
    <text evidence="8">The sequence shown here is derived from an EMBL/GenBank/DDBJ whole genome shotgun (WGS) entry which is preliminary data.</text>
</comment>
<dbReference type="InterPro" id="IPR023271">
    <property type="entry name" value="Aquaporin-like"/>
</dbReference>
<evidence type="ECO:0000256" key="7">
    <source>
        <dbReference type="SAM" id="Phobius"/>
    </source>
</evidence>
<keyword evidence="3 6" id="KW-0812">Transmembrane</keyword>
<reference evidence="8" key="1">
    <citation type="submission" date="2024-06" db="EMBL/GenBank/DDBJ databases">
        <authorList>
            <person name="Liu X."/>
            <person name="Lenzi L."/>
            <person name="Haldenby T S."/>
            <person name="Uol C."/>
        </authorList>
    </citation>
    <scope>NUCLEOTIDE SEQUENCE</scope>
</reference>
<dbReference type="Pfam" id="PF00230">
    <property type="entry name" value="MIP"/>
    <property type="match status" value="1"/>
</dbReference>
<feature type="transmembrane region" description="Helical" evidence="7">
    <location>
        <begin position="174"/>
        <end position="204"/>
    </location>
</feature>
<keyword evidence="6" id="KW-0813">Transport</keyword>
<protein>
    <recommendedName>
        <fullName evidence="10">Aquaporin</fullName>
    </recommendedName>
</protein>
<organism evidence="8 9">
    <name type="scientific">Calicophoron daubneyi</name>
    <name type="common">Rumen fluke</name>
    <name type="synonym">Paramphistomum daubneyi</name>
    <dbReference type="NCBI Taxonomy" id="300641"/>
    <lineage>
        <taxon>Eukaryota</taxon>
        <taxon>Metazoa</taxon>
        <taxon>Spiralia</taxon>
        <taxon>Lophotrochozoa</taxon>
        <taxon>Platyhelminthes</taxon>
        <taxon>Trematoda</taxon>
        <taxon>Digenea</taxon>
        <taxon>Plagiorchiida</taxon>
        <taxon>Pronocephalata</taxon>
        <taxon>Paramphistomoidea</taxon>
        <taxon>Paramphistomidae</taxon>
        <taxon>Calicophoron</taxon>
    </lineage>
</organism>
<evidence type="ECO:0000256" key="3">
    <source>
        <dbReference type="ARBA" id="ARBA00022692"/>
    </source>
</evidence>
<feature type="transmembrane region" description="Helical" evidence="7">
    <location>
        <begin position="32"/>
        <end position="53"/>
    </location>
</feature>
<dbReference type="InterPro" id="IPR034294">
    <property type="entry name" value="Aquaporin_transptr"/>
</dbReference>
<sequence length="283" mass="31302">MSEYPLTRYALVPPLNEVPRCDAYIARYMVRLFITEMLAVASLEFPLTVFTGIENFTESLTTMVAMAYALSIWTYGPISGPQLHTGLSLILLFTRRLSYPYAIVSIVAQIVGAILGCGLAIVITQKYPDATHHYGLAKLPDGSSEWQAFLMEAIAIFMIVMMILATLDESRQGAWAVAHISLFPFMFAVSVIFTAPMIAAHSGIGLNPAMMIGAAIVNNYYKDVWIYVAGPIVGCVVAAIIYEMVISNAASTARLRHWFTDRNFNRHTNYKVLDGEVPDNKID</sequence>
<accession>A0AAV2TE32</accession>
<gene>
    <name evidence="8" type="ORF">CDAUBV1_LOCUS9557</name>
</gene>
<evidence type="ECO:0000256" key="6">
    <source>
        <dbReference type="RuleBase" id="RU000477"/>
    </source>
</evidence>
<dbReference type="PRINTS" id="PR00783">
    <property type="entry name" value="MINTRINSICP"/>
</dbReference>
<dbReference type="AlphaFoldDB" id="A0AAV2TE32"/>
<keyword evidence="4 7" id="KW-1133">Transmembrane helix</keyword>
<dbReference type="GO" id="GO:0005886">
    <property type="term" value="C:plasma membrane"/>
    <property type="evidence" value="ECO:0007669"/>
    <property type="project" value="TreeGrafter"/>
</dbReference>
<evidence type="ECO:0000313" key="8">
    <source>
        <dbReference type="EMBL" id="CAL5135410.1"/>
    </source>
</evidence>
<evidence type="ECO:0000313" key="9">
    <source>
        <dbReference type="Proteomes" id="UP001497525"/>
    </source>
</evidence>
<evidence type="ECO:0000256" key="4">
    <source>
        <dbReference type="ARBA" id="ARBA00022989"/>
    </source>
</evidence>
<dbReference type="Gene3D" id="1.20.1080.10">
    <property type="entry name" value="Glycerol uptake facilitator protein"/>
    <property type="match status" value="1"/>
</dbReference>
<dbReference type="PANTHER" id="PTHR19139">
    <property type="entry name" value="AQUAPORIN TRANSPORTER"/>
    <property type="match status" value="1"/>
</dbReference>
<evidence type="ECO:0000256" key="5">
    <source>
        <dbReference type="ARBA" id="ARBA00023136"/>
    </source>
</evidence>
<keyword evidence="5 7" id="KW-0472">Membrane</keyword>
<evidence type="ECO:0000256" key="1">
    <source>
        <dbReference type="ARBA" id="ARBA00004141"/>
    </source>
</evidence>